<evidence type="ECO:0000313" key="4">
    <source>
        <dbReference type="Proteomes" id="UP000688137"/>
    </source>
</evidence>
<evidence type="ECO:0000256" key="1">
    <source>
        <dbReference type="SAM" id="MobiDB-lite"/>
    </source>
</evidence>
<dbReference type="Proteomes" id="UP000688137">
    <property type="component" value="Unassembled WGS sequence"/>
</dbReference>
<dbReference type="PANTHER" id="PTHR12621:SF7">
    <property type="entry name" value="CYSTEINE AND HISTIDINE-RICH DOMAIN-CONTAINING PROTEIN 1"/>
    <property type="match status" value="1"/>
</dbReference>
<feature type="transmembrane region" description="Helical" evidence="2">
    <location>
        <begin position="35"/>
        <end position="56"/>
    </location>
</feature>
<comment type="caution">
    <text evidence="3">The sequence shown here is derived from an EMBL/GenBank/DDBJ whole genome shotgun (WGS) entry which is preliminary data.</text>
</comment>
<evidence type="ECO:0000313" key="3">
    <source>
        <dbReference type="EMBL" id="CAD8066709.1"/>
    </source>
</evidence>
<dbReference type="OMA" id="TTELVIM"/>
<keyword evidence="2" id="KW-1133">Transmembrane helix</keyword>
<feature type="region of interest" description="Disordered" evidence="1">
    <location>
        <begin position="454"/>
        <end position="483"/>
    </location>
</feature>
<reference evidence="3" key="1">
    <citation type="submission" date="2021-01" db="EMBL/GenBank/DDBJ databases">
        <authorList>
            <consortium name="Genoscope - CEA"/>
            <person name="William W."/>
        </authorList>
    </citation>
    <scope>NUCLEOTIDE SEQUENCE</scope>
</reference>
<evidence type="ECO:0008006" key="5">
    <source>
        <dbReference type="Google" id="ProtNLM"/>
    </source>
</evidence>
<keyword evidence="2" id="KW-0472">Membrane</keyword>
<keyword evidence="4" id="KW-1185">Reference proteome</keyword>
<dbReference type="EMBL" id="CAJJDM010000038">
    <property type="protein sequence ID" value="CAD8066709.1"/>
    <property type="molecule type" value="Genomic_DNA"/>
</dbReference>
<organism evidence="3 4">
    <name type="scientific">Paramecium primaurelia</name>
    <dbReference type="NCBI Taxonomy" id="5886"/>
    <lineage>
        <taxon>Eukaryota</taxon>
        <taxon>Sar</taxon>
        <taxon>Alveolata</taxon>
        <taxon>Ciliophora</taxon>
        <taxon>Intramacronucleata</taxon>
        <taxon>Oligohymenophorea</taxon>
        <taxon>Peniculida</taxon>
        <taxon>Parameciidae</taxon>
        <taxon>Paramecium</taxon>
    </lineage>
</organism>
<dbReference type="AlphaFoldDB" id="A0A8S1LIY1"/>
<sequence>MDFRKFQITILKLVDIFGTPYLHSIKFNQKIQKSIIGGITSIFVLVISLAYFIYVFNQWITFQILPKTNNSMKVEQYSEIHLQDENPIIQLSYGKYSEQKLDPFDTQNNILMPIGIYFIDGKPQKPFSLLNNKQKSDVYPNKLLPSLNTLTLVQNGNANQDYQKTTELVIMITKCHQEYLNDGGKCATDQQMEEFFATSVTYLDFWINLKQYNFQTQQFEVVRKQYYFWFESKSAQLTQIMIKKAYLHVDKGILFNSYSDYNYIQDTQIMMSTTTTKLWAPLISGETYLSLIFRLDPVSVDIQLVYQKLGEVLAMVGSIVNLLMIVKYGAQFYNESLLENKLTDKIIKYYYSDFEELKTSQDTQTKLYYNQLKKQAKKKLIFHNILYELSRIQLFLFNQYGRTQIENSHQLKFRFQDFKVDFEGEVFTAKQQQTQLNLIAHESTSNFMLISIPEKERTKNQRDDKVHPEIRSSMEQQSFRIEK</sequence>
<evidence type="ECO:0000256" key="2">
    <source>
        <dbReference type="SAM" id="Phobius"/>
    </source>
</evidence>
<keyword evidence="2" id="KW-0812">Transmembrane</keyword>
<feature type="compositionally biased region" description="Polar residues" evidence="1">
    <location>
        <begin position="473"/>
        <end position="483"/>
    </location>
</feature>
<protein>
    <recommendedName>
        <fullName evidence="5">Transmembrane protein</fullName>
    </recommendedName>
</protein>
<dbReference type="GO" id="GO:0008270">
    <property type="term" value="F:zinc ion binding"/>
    <property type="evidence" value="ECO:0007669"/>
    <property type="project" value="TreeGrafter"/>
</dbReference>
<feature type="compositionally biased region" description="Basic and acidic residues" evidence="1">
    <location>
        <begin position="454"/>
        <end position="472"/>
    </location>
</feature>
<gene>
    <name evidence="3" type="ORF">PPRIM_AZ9-3.1.T0390257</name>
</gene>
<dbReference type="PANTHER" id="PTHR12621">
    <property type="entry name" value="CYSTEINE AND HISTIDINE-RICH DOMAIN CHORD -CONTAINING PROTEIN"/>
    <property type="match status" value="1"/>
</dbReference>
<name>A0A8S1LIY1_PARPR</name>
<accession>A0A8S1LIY1</accession>
<proteinExistence type="predicted"/>